<dbReference type="PRINTS" id="PR00950">
    <property type="entry name" value="TYPE3IMSPROT"/>
</dbReference>
<dbReference type="SUPFAM" id="SSF160544">
    <property type="entry name" value="EscU C-terminal domain-like"/>
    <property type="match status" value="1"/>
</dbReference>
<organism evidence="4 5">
    <name type="scientific">Jannaschia donghaensis</name>
    <dbReference type="NCBI Taxonomy" id="420998"/>
    <lineage>
        <taxon>Bacteria</taxon>
        <taxon>Pseudomonadati</taxon>
        <taxon>Pseudomonadota</taxon>
        <taxon>Alphaproteobacteria</taxon>
        <taxon>Rhodobacterales</taxon>
        <taxon>Roseobacteraceae</taxon>
        <taxon>Jannaschia</taxon>
    </lineage>
</organism>
<evidence type="ECO:0000256" key="1">
    <source>
        <dbReference type="ARBA" id="ARBA00010690"/>
    </source>
</evidence>
<dbReference type="Pfam" id="PF01312">
    <property type="entry name" value="Bac_export_2"/>
    <property type="match status" value="1"/>
</dbReference>
<dbReference type="InterPro" id="IPR006135">
    <property type="entry name" value="T3SS_substrate_exporter"/>
</dbReference>
<dbReference type="GO" id="GO:0005886">
    <property type="term" value="C:plasma membrane"/>
    <property type="evidence" value="ECO:0007669"/>
    <property type="project" value="TreeGrafter"/>
</dbReference>
<dbReference type="RefSeq" id="WP_055083447.1">
    <property type="nucleotide sequence ID" value="NZ_CXSU01000011.1"/>
</dbReference>
<keyword evidence="3" id="KW-1133">Transmembrane helix</keyword>
<evidence type="ECO:0000256" key="2">
    <source>
        <dbReference type="SAM" id="MobiDB-lite"/>
    </source>
</evidence>
<name>A0A0M6YGN3_9RHOB</name>
<dbReference type="PANTHER" id="PTHR30531:SF12">
    <property type="entry name" value="FLAGELLAR BIOSYNTHETIC PROTEIN FLHB"/>
    <property type="match status" value="1"/>
</dbReference>
<keyword evidence="4" id="KW-0966">Cell projection</keyword>
<dbReference type="OrthoDB" id="9807950at2"/>
<keyword evidence="4" id="KW-0969">Cilium</keyword>
<dbReference type="STRING" id="420998.JDO7802_01104"/>
<feature type="transmembrane region" description="Helical" evidence="3">
    <location>
        <begin position="33"/>
        <end position="54"/>
    </location>
</feature>
<keyword evidence="3" id="KW-0812">Transmembrane</keyword>
<dbReference type="AlphaFoldDB" id="A0A0M6YGN3"/>
<protein>
    <submittedName>
        <fullName evidence="4">Flagellar biosynthetic protein FlhB</fullName>
    </submittedName>
</protein>
<dbReference type="PANTHER" id="PTHR30531">
    <property type="entry name" value="FLAGELLAR BIOSYNTHETIC PROTEIN FLHB"/>
    <property type="match status" value="1"/>
</dbReference>
<dbReference type="Gene3D" id="3.40.1690.10">
    <property type="entry name" value="secretion proteins EscU"/>
    <property type="match status" value="1"/>
</dbReference>
<keyword evidence="4" id="KW-0282">Flagellum</keyword>
<accession>A0A0M6YGN3</accession>
<dbReference type="InterPro" id="IPR029025">
    <property type="entry name" value="T3SS_substrate_exporter_C"/>
</dbReference>
<feature type="transmembrane region" description="Helical" evidence="3">
    <location>
        <begin position="94"/>
        <end position="118"/>
    </location>
</feature>
<evidence type="ECO:0000313" key="5">
    <source>
        <dbReference type="Proteomes" id="UP000049222"/>
    </source>
</evidence>
<reference evidence="4 5" key="1">
    <citation type="submission" date="2015-07" db="EMBL/GenBank/DDBJ databases">
        <authorList>
            <person name="Noorani M."/>
        </authorList>
    </citation>
    <scope>NUCLEOTIDE SEQUENCE [LARGE SCALE GENOMIC DNA]</scope>
    <source>
        <strain evidence="4 5">CECT 7802</strain>
    </source>
</reference>
<feature type="transmembrane region" description="Helical" evidence="3">
    <location>
        <begin position="189"/>
        <end position="212"/>
    </location>
</feature>
<dbReference type="Gene3D" id="6.10.250.2080">
    <property type="match status" value="1"/>
</dbReference>
<keyword evidence="3" id="KW-0472">Membrane</keyword>
<feature type="region of interest" description="Disordered" evidence="2">
    <location>
        <begin position="1"/>
        <end position="21"/>
    </location>
</feature>
<evidence type="ECO:0000256" key="3">
    <source>
        <dbReference type="SAM" id="Phobius"/>
    </source>
</evidence>
<dbReference type="Proteomes" id="UP000049222">
    <property type="component" value="Unassembled WGS sequence"/>
</dbReference>
<evidence type="ECO:0000313" key="4">
    <source>
        <dbReference type="EMBL" id="CTQ49094.1"/>
    </source>
</evidence>
<keyword evidence="5" id="KW-1185">Reference proteome</keyword>
<comment type="similarity">
    <text evidence="1">Belongs to the type III secretion exporter family.</text>
</comment>
<sequence length="357" mass="38094">MSQDDGAERSHEATQQKLTEARKKGELVKSQDLATWASYLGALLCLILLAPGVGARLTDLGGSLLQNADALGRPLRAGGTGQAGRILGESLLSILLLTAPPAGLVIVVLIVQQAFVVAPTKLAPKLSRISLIANAGNKFGPNGLFEFAKSAVKMTLFGSLMGIFLVQNADRFVAAAAGAPRAIPAMIPTLLAEFCVVVVILSGAIAAIDYFWQRHTHLKKQMMTRQEVLDESKQSEGDPHVKGRRRQRAQEIALNQMLSDVPEATVVVVNPTHYAVALKWSPMDPSPPICVAKGVDHTAARIREVASEAGVPLFSDPPTARAIFASVEIGEPIDRAHFAAVAVAVRFARDLTRKDQP</sequence>
<proteinExistence type="inferred from homology"/>
<gene>
    <name evidence="4" type="primary">flhB</name>
    <name evidence="4" type="ORF">JDO7802_01104</name>
</gene>
<dbReference type="GO" id="GO:0009306">
    <property type="term" value="P:protein secretion"/>
    <property type="evidence" value="ECO:0007669"/>
    <property type="project" value="InterPro"/>
</dbReference>
<dbReference type="EMBL" id="CXSU01000011">
    <property type="protein sequence ID" value="CTQ49094.1"/>
    <property type="molecule type" value="Genomic_DNA"/>
</dbReference>